<dbReference type="SUPFAM" id="SSF53448">
    <property type="entry name" value="Nucleotide-diphospho-sugar transferases"/>
    <property type="match status" value="1"/>
</dbReference>
<protein>
    <recommendedName>
        <fullName evidence="5">Glycosyltransferase family 32 protein</fullName>
    </recommendedName>
</protein>
<dbReference type="PANTHER" id="PTHR32385">
    <property type="entry name" value="MANNOSYL PHOSPHORYLINOSITOL CERAMIDE SYNTHASE"/>
    <property type="match status" value="1"/>
</dbReference>
<evidence type="ECO:0000313" key="2">
    <source>
        <dbReference type="EMBL" id="CAE0040458.1"/>
    </source>
</evidence>
<dbReference type="InterPro" id="IPR007577">
    <property type="entry name" value="GlycoTrfase_DXD_sugar-bd_CS"/>
</dbReference>
<dbReference type="Gene3D" id="3.90.550.20">
    <property type="match status" value="1"/>
</dbReference>
<dbReference type="InterPro" id="IPR029044">
    <property type="entry name" value="Nucleotide-diphossugar_trans"/>
</dbReference>
<dbReference type="AlphaFoldDB" id="A0A7S2ZI72"/>
<dbReference type="InterPro" id="IPR051706">
    <property type="entry name" value="Glycosyltransferase_domain"/>
</dbReference>
<keyword evidence="1" id="KW-0808">Transferase</keyword>
<reference evidence="4" key="1">
    <citation type="submission" date="2021-01" db="EMBL/GenBank/DDBJ databases">
        <authorList>
            <person name="Corre E."/>
            <person name="Pelletier E."/>
            <person name="Niang G."/>
            <person name="Scheremetjew M."/>
            <person name="Finn R."/>
            <person name="Kale V."/>
            <person name="Holt S."/>
            <person name="Cochrane G."/>
            <person name="Meng A."/>
            <person name="Brown T."/>
            <person name="Cohen L."/>
        </authorList>
    </citation>
    <scope>NUCLEOTIDE SEQUENCE</scope>
    <source>
        <strain evidence="4">CCMP 769</strain>
    </source>
</reference>
<dbReference type="EMBL" id="HBHW01011011">
    <property type="protein sequence ID" value="CAE0040463.1"/>
    <property type="molecule type" value="Transcribed_RNA"/>
</dbReference>
<organism evidence="4">
    <name type="scientific">Rhodosorus marinus</name>
    <dbReference type="NCBI Taxonomy" id="101924"/>
    <lineage>
        <taxon>Eukaryota</taxon>
        <taxon>Rhodophyta</taxon>
        <taxon>Stylonematophyceae</taxon>
        <taxon>Stylonematales</taxon>
        <taxon>Stylonemataceae</taxon>
        <taxon>Rhodosorus</taxon>
    </lineage>
</organism>
<dbReference type="Pfam" id="PF04488">
    <property type="entry name" value="Gly_transf_sug"/>
    <property type="match status" value="1"/>
</dbReference>
<evidence type="ECO:0008006" key="5">
    <source>
        <dbReference type="Google" id="ProtNLM"/>
    </source>
</evidence>
<name>A0A7S2ZI72_9RHOD</name>
<dbReference type="EMBL" id="HBHW01011006">
    <property type="protein sequence ID" value="CAE0040458.1"/>
    <property type="molecule type" value="Transcribed_RNA"/>
</dbReference>
<dbReference type="GO" id="GO:0000030">
    <property type="term" value="F:mannosyltransferase activity"/>
    <property type="evidence" value="ECO:0007669"/>
    <property type="project" value="TreeGrafter"/>
</dbReference>
<dbReference type="EMBL" id="HBHW01011008">
    <property type="protein sequence ID" value="CAE0040460.1"/>
    <property type="molecule type" value="Transcribed_RNA"/>
</dbReference>
<dbReference type="PANTHER" id="PTHR32385:SF15">
    <property type="entry name" value="INOSITOL PHOSPHOCERAMIDE MANNOSYLTRANSFERASE 1"/>
    <property type="match status" value="1"/>
</dbReference>
<gene>
    <name evidence="2" type="ORF">RMAR00112_LOCUS8422</name>
    <name evidence="3" type="ORF">RMAR00112_LOCUS8424</name>
    <name evidence="4" type="ORF">RMAR00112_LOCUS8427</name>
</gene>
<evidence type="ECO:0000313" key="3">
    <source>
        <dbReference type="EMBL" id="CAE0040460.1"/>
    </source>
</evidence>
<dbReference type="GO" id="GO:0051999">
    <property type="term" value="P:mannosyl-inositol phosphorylceramide biosynthetic process"/>
    <property type="evidence" value="ECO:0007669"/>
    <property type="project" value="TreeGrafter"/>
</dbReference>
<dbReference type="GO" id="GO:0016020">
    <property type="term" value="C:membrane"/>
    <property type="evidence" value="ECO:0007669"/>
    <property type="project" value="GOC"/>
</dbReference>
<evidence type="ECO:0000313" key="4">
    <source>
        <dbReference type="EMBL" id="CAE0040463.1"/>
    </source>
</evidence>
<sequence length="761" mass="88279">MEGHTELEGELSERLEGTLSLKPQNRWWEDLDCHVHNIASFDNWDHRECCVGNADEWKSAIWDYLPDSQEIPLVIHQIWVGPKEPPCVWLDTWRVKYIHDNPSWDYKLWTDAEVEELDMINQDLYDMEGMYQCKADLLRLEILYKYGGVYIDADMVSLEKSLDKVVSMADDTKFLIMFEPDTKDKPYSVIGNSFIATTPGHPLLRMLIMYIRNIYHHKRPYHGVEWVTGPLAFTKCLVHPDMPMTIPPTSYFYPQFHYVPNPDAINLDMFPDSYAFQFGYTCSGLEGWVKNNNRCKKALDCAAHKRRKDWPFGVLEPFPENTHEMVEYGEIPKVIHQFVFQDGSGKPERWMRTWYDHFLRSVGDGWTYKCWDIESLKGGKYFCPHMYRDDRQMDEDAVEILAMEVIYRHGGYYVPLTSFYSGEGRLPKLFEADTHVSGSGIFGSVAKGRKLFFQLKGAYHGSSTNRFEDDDSPAKTDIISLGYSDASAVYCQFPQWSRFLGAEVLFDATNSKQTEQTMLCWAYDSNVPCYKVGRGKNWKIQSEISRCVVAVDPEIGRFPSLVNSLPGFLKDLDEQDPDWDVLIFGLEWNAGENSFTKYRVNSQYTSPDSKYLGIAFNTNRARFMSDKNDSAFRSLFERYREMKLYVGVQKFEHDRQLAQIFMAIPSLQNAFRKLAGHEAPFEFERYETHGSLLKGFLGDRLSIELSADEESRVMYRSWNDDGGLNSEMKLQMGQASDTVEWMRVYFAHAVIFNANNKQVSV</sequence>
<accession>A0A7S2ZI72</accession>
<evidence type="ECO:0000256" key="1">
    <source>
        <dbReference type="ARBA" id="ARBA00022679"/>
    </source>
</evidence>
<proteinExistence type="predicted"/>